<reference evidence="6" key="1">
    <citation type="journal article" date="2023" name="Nat. Commun.">
        <title>Diploid and tetraploid genomes of Acorus and the evolution of monocots.</title>
        <authorList>
            <person name="Ma L."/>
            <person name="Liu K.W."/>
            <person name="Li Z."/>
            <person name="Hsiao Y.Y."/>
            <person name="Qi Y."/>
            <person name="Fu T."/>
            <person name="Tang G.D."/>
            <person name="Zhang D."/>
            <person name="Sun W.H."/>
            <person name="Liu D.K."/>
            <person name="Li Y."/>
            <person name="Chen G.Z."/>
            <person name="Liu X.D."/>
            <person name="Liao X.Y."/>
            <person name="Jiang Y.T."/>
            <person name="Yu X."/>
            <person name="Hao Y."/>
            <person name="Huang J."/>
            <person name="Zhao X.W."/>
            <person name="Ke S."/>
            <person name="Chen Y.Y."/>
            <person name="Wu W.L."/>
            <person name="Hsu J.L."/>
            <person name="Lin Y.F."/>
            <person name="Huang M.D."/>
            <person name="Li C.Y."/>
            <person name="Huang L."/>
            <person name="Wang Z.W."/>
            <person name="Zhao X."/>
            <person name="Zhong W.Y."/>
            <person name="Peng D.H."/>
            <person name="Ahmad S."/>
            <person name="Lan S."/>
            <person name="Zhang J.S."/>
            <person name="Tsai W.C."/>
            <person name="Van de Peer Y."/>
            <person name="Liu Z.J."/>
        </authorList>
    </citation>
    <scope>NUCLEOTIDE SEQUENCE</scope>
    <source>
        <strain evidence="6">SCP</strain>
    </source>
</reference>
<evidence type="ECO:0000313" key="6">
    <source>
        <dbReference type="EMBL" id="KAK1273103.1"/>
    </source>
</evidence>
<keyword evidence="2 3" id="KW-0371">Homeobox</keyword>
<proteinExistence type="predicted"/>
<feature type="domain" description="Homeobox" evidence="5">
    <location>
        <begin position="134"/>
        <end position="199"/>
    </location>
</feature>
<organism evidence="6 7">
    <name type="scientific">Acorus gramineus</name>
    <name type="common">Dwarf sweet flag</name>
    <dbReference type="NCBI Taxonomy" id="55184"/>
    <lineage>
        <taxon>Eukaryota</taxon>
        <taxon>Viridiplantae</taxon>
        <taxon>Streptophyta</taxon>
        <taxon>Embryophyta</taxon>
        <taxon>Tracheophyta</taxon>
        <taxon>Spermatophyta</taxon>
        <taxon>Magnoliopsida</taxon>
        <taxon>Liliopsida</taxon>
        <taxon>Acoraceae</taxon>
        <taxon>Acorus</taxon>
    </lineage>
</organism>
<dbReference type="PANTHER" id="PTHR46777:SF5">
    <property type="entry name" value="WUSCHEL-RELATED HOMEOBOX 13"/>
    <property type="match status" value="1"/>
</dbReference>
<sequence>MSNNGGGGGRDGGLLYPAVKVMTDEQIEVLRHQIAAYATICEQLVEMHKSFMTQQDSLAGGMCFVVSRYKNQDDSTDDSVESDHRISIVPLMTGESKPISSKKCLEGIMTKMDCNGMRLGNLYCDPLMTSGVHKITSRQRWAPTPVQLQILESLFVQGSGTPTKQKIKEITSELTQHGPITESNVYNWFQNRRARSKKKLASSQTNNTESEAETDNDSPKEKRAKSDKLHFHENSAEICFQCPDMSPEVQPLSVQSLAEISMSSGGSTSLSYYGLDHLMEKVEGSPGLYPFRT</sequence>
<dbReference type="PANTHER" id="PTHR46777">
    <property type="entry name" value="WUSCHEL-RELATED HOMEOBOX 13"/>
    <property type="match status" value="1"/>
</dbReference>
<evidence type="ECO:0000313" key="7">
    <source>
        <dbReference type="Proteomes" id="UP001179952"/>
    </source>
</evidence>
<comment type="subcellular location">
    <subcellularLocation>
        <location evidence="1 2 3">Nucleus</location>
    </subcellularLocation>
</comment>
<feature type="DNA-binding region" description="Homeobox" evidence="2">
    <location>
        <begin position="136"/>
        <end position="200"/>
    </location>
</feature>
<protein>
    <submittedName>
        <fullName evidence="6">WUSCHEL-related homeobox 8</fullName>
    </submittedName>
</protein>
<keyword evidence="7" id="KW-1185">Reference proteome</keyword>
<dbReference type="Gene3D" id="1.10.10.60">
    <property type="entry name" value="Homeodomain-like"/>
    <property type="match status" value="1"/>
</dbReference>
<evidence type="ECO:0000256" key="3">
    <source>
        <dbReference type="RuleBase" id="RU000682"/>
    </source>
</evidence>
<keyword evidence="2 3" id="KW-0238">DNA-binding</keyword>
<dbReference type="GO" id="GO:0005634">
    <property type="term" value="C:nucleus"/>
    <property type="evidence" value="ECO:0007669"/>
    <property type="project" value="UniProtKB-SubCell"/>
</dbReference>
<dbReference type="InterPro" id="IPR001356">
    <property type="entry name" value="HD"/>
</dbReference>
<feature type="compositionally biased region" description="Basic and acidic residues" evidence="4">
    <location>
        <begin position="217"/>
        <end position="228"/>
    </location>
</feature>
<evidence type="ECO:0000256" key="1">
    <source>
        <dbReference type="ARBA" id="ARBA00004123"/>
    </source>
</evidence>
<evidence type="ECO:0000256" key="4">
    <source>
        <dbReference type="SAM" id="MobiDB-lite"/>
    </source>
</evidence>
<evidence type="ECO:0000256" key="2">
    <source>
        <dbReference type="PROSITE-ProRule" id="PRU00108"/>
    </source>
</evidence>
<name>A0AAV9B8N9_ACOGR</name>
<dbReference type="EMBL" id="JAUJYN010000004">
    <property type="protein sequence ID" value="KAK1273103.1"/>
    <property type="molecule type" value="Genomic_DNA"/>
</dbReference>
<comment type="caution">
    <text evidence="6">The sequence shown here is derived from an EMBL/GenBank/DDBJ whole genome shotgun (WGS) entry which is preliminary data.</text>
</comment>
<dbReference type="GO" id="GO:0003677">
    <property type="term" value="F:DNA binding"/>
    <property type="evidence" value="ECO:0007669"/>
    <property type="project" value="UniProtKB-UniRule"/>
</dbReference>
<dbReference type="Pfam" id="PF00046">
    <property type="entry name" value="Homeodomain"/>
    <property type="match status" value="1"/>
</dbReference>
<dbReference type="GO" id="GO:0003700">
    <property type="term" value="F:DNA-binding transcription factor activity"/>
    <property type="evidence" value="ECO:0007669"/>
    <property type="project" value="InterPro"/>
</dbReference>
<keyword evidence="2 3" id="KW-0539">Nucleus</keyword>
<gene>
    <name evidence="6" type="ORF">QJS04_geneDACA009780</name>
</gene>
<evidence type="ECO:0000259" key="5">
    <source>
        <dbReference type="PROSITE" id="PS50071"/>
    </source>
</evidence>
<dbReference type="Proteomes" id="UP001179952">
    <property type="component" value="Unassembled WGS sequence"/>
</dbReference>
<dbReference type="InterPro" id="IPR044559">
    <property type="entry name" value="WOX13-like"/>
</dbReference>
<accession>A0AAV9B8N9</accession>
<dbReference type="CDD" id="cd00086">
    <property type="entry name" value="homeodomain"/>
    <property type="match status" value="1"/>
</dbReference>
<dbReference type="InterPro" id="IPR009057">
    <property type="entry name" value="Homeodomain-like_sf"/>
</dbReference>
<dbReference type="SUPFAM" id="SSF46689">
    <property type="entry name" value="Homeodomain-like"/>
    <property type="match status" value="1"/>
</dbReference>
<feature type="region of interest" description="Disordered" evidence="4">
    <location>
        <begin position="197"/>
        <end position="228"/>
    </location>
</feature>
<dbReference type="SMART" id="SM00389">
    <property type="entry name" value="HOX"/>
    <property type="match status" value="1"/>
</dbReference>
<reference evidence="6" key="2">
    <citation type="submission" date="2023-06" db="EMBL/GenBank/DDBJ databases">
        <authorList>
            <person name="Ma L."/>
            <person name="Liu K.-W."/>
            <person name="Li Z."/>
            <person name="Hsiao Y.-Y."/>
            <person name="Qi Y."/>
            <person name="Fu T."/>
            <person name="Tang G."/>
            <person name="Zhang D."/>
            <person name="Sun W.-H."/>
            <person name="Liu D.-K."/>
            <person name="Li Y."/>
            <person name="Chen G.-Z."/>
            <person name="Liu X.-D."/>
            <person name="Liao X.-Y."/>
            <person name="Jiang Y.-T."/>
            <person name="Yu X."/>
            <person name="Hao Y."/>
            <person name="Huang J."/>
            <person name="Zhao X.-W."/>
            <person name="Ke S."/>
            <person name="Chen Y.-Y."/>
            <person name="Wu W.-L."/>
            <person name="Hsu J.-L."/>
            <person name="Lin Y.-F."/>
            <person name="Huang M.-D."/>
            <person name="Li C.-Y."/>
            <person name="Huang L."/>
            <person name="Wang Z.-W."/>
            <person name="Zhao X."/>
            <person name="Zhong W.-Y."/>
            <person name="Peng D.-H."/>
            <person name="Ahmad S."/>
            <person name="Lan S."/>
            <person name="Zhang J.-S."/>
            <person name="Tsai W.-C."/>
            <person name="Van De Peer Y."/>
            <person name="Liu Z.-J."/>
        </authorList>
    </citation>
    <scope>NUCLEOTIDE SEQUENCE</scope>
    <source>
        <strain evidence="6">SCP</strain>
        <tissue evidence="6">Leaves</tissue>
    </source>
</reference>
<dbReference type="PROSITE" id="PS50071">
    <property type="entry name" value="HOMEOBOX_2"/>
    <property type="match status" value="1"/>
</dbReference>
<dbReference type="AlphaFoldDB" id="A0AAV9B8N9"/>